<reference evidence="5" key="1">
    <citation type="submission" date="2016-11" db="EMBL/GenBank/DDBJ databases">
        <authorList>
            <person name="Varghese N."/>
            <person name="Submissions S."/>
        </authorList>
    </citation>
    <scope>NUCLEOTIDE SEQUENCE [LARGE SCALE GENOMIC DNA]</scope>
    <source>
        <strain evidence="5">UWOS</strain>
    </source>
</reference>
<feature type="compositionally biased region" description="Basic and acidic residues" evidence="1">
    <location>
        <begin position="268"/>
        <end position="289"/>
    </location>
</feature>
<evidence type="ECO:0000313" key="5">
    <source>
        <dbReference type="Proteomes" id="UP000184275"/>
    </source>
</evidence>
<feature type="transmembrane region" description="Helical" evidence="2">
    <location>
        <begin position="21"/>
        <end position="41"/>
    </location>
</feature>
<accession>A0A1M6R133</accession>
<evidence type="ECO:0000313" key="4">
    <source>
        <dbReference type="EMBL" id="SHK26229.1"/>
    </source>
</evidence>
<name>A0A1M6R133_9BACT</name>
<feature type="domain" description="DUF218" evidence="3">
    <location>
        <begin position="60"/>
        <end position="207"/>
    </location>
</feature>
<protein>
    <submittedName>
        <fullName evidence="4">DUF218 domain-containing protein</fullName>
    </submittedName>
</protein>
<proteinExistence type="predicted"/>
<evidence type="ECO:0000259" key="3">
    <source>
        <dbReference type="Pfam" id="PF02698"/>
    </source>
</evidence>
<keyword evidence="5" id="KW-1185">Reference proteome</keyword>
<dbReference type="Proteomes" id="UP000184275">
    <property type="component" value="Unassembled WGS sequence"/>
</dbReference>
<dbReference type="Pfam" id="PF02698">
    <property type="entry name" value="DUF218"/>
    <property type="match status" value="1"/>
</dbReference>
<evidence type="ECO:0000256" key="2">
    <source>
        <dbReference type="SAM" id="Phobius"/>
    </source>
</evidence>
<keyword evidence="2" id="KW-0812">Transmembrane</keyword>
<dbReference type="EMBL" id="FRAW01000003">
    <property type="protein sequence ID" value="SHK26229.1"/>
    <property type="molecule type" value="Genomic_DNA"/>
</dbReference>
<gene>
    <name evidence="4" type="ORF">SAMN05720469_10376</name>
</gene>
<dbReference type="InterPro" id="IPR003848">
    <property type="entry name" value="DUF218"/>
</dbReference>
<dbReference type="RefSeq" id="WP_083545603.1">
    <property type="nucleotide sequence ID" value="NZ_FRAW01000003.1"/>
</dbReference>
<organism evidence="4 5">
    <name type="scientific">Fibrobacter intestinalis</name>
    <dbReference type="NCBI Taxonomy" id="28122"/>
    <lineage>
        <taxon>Bacteria</taxon>
        <taxon>Pseudomonadati</taxon>
        <taxon>Fibrobacterota</taxon>
        <taxon>Fibrobacteria</taxon>
        <taxon>Fibrobacterales</taxon>
        <taxon>Fibrobacteraceae</taxon>
        <taxon>Fibrobacter</taxon>
    </lineage>
</organism>
<feature type="region of interest" description="Disordered" evidence="1">
    <location>
        <begin position="262"/>
        <end position="289"/>
    </location>
</feature>
<sequence length="289" mass="32971">MSRIFKPISDLRKEKRRARSLFRIKIAVSLLVCLILFYVLISYSGHWLVKDDSFEHVTWAVILDGQSGDLERSDFAADLVRNGKVDSILVLGRRVFRDKSNADFYAEDLEDVAGMDPGILYVFRHDDPSTVEEAVSVVPWFKRKNVRDTVLLLTSAPATRRAAFLFNKLSGGSPVFITADLHSWRFNADGWIFEREARKSWLREWLAYLNAKWEMLGVDSLSATSRPVRSPEPWKTPEVSVPRVKVKTEKLMSIKETIALQDSAAKAEVAESQKEFPADRMDSSSKKQE</sequence>
<keyword evidence="2" id="KW-0472">Membrane</keyword>
<dbReference type="AlphaFoldDB" id="A0A1M6R133"/>
<keyword evidence="2" id="KW-1133">Transmembrane helix</keyword>
<evidence type="ECO:0000256" key="1">
    <source>
        <dbReference type="SAM" id="MobiDB-lite"/>
    </source>
</evidence>